<evidence type="ECO:0000313" key="1">
    <source>
        <dbReference type="EMBL" id="GGH87551.1"/>
    </source>
</evidence>
<reference evidence="2" key="1">
    <citation type="journal article" date="2019" name="Int. J. Syst. Evol. Microbiol.">
        <title>The Global Catalogue of Microorganisms (GCM) 10K type strain sequencing project: providing services to taxonomists for standard genome sequencing and annotation.</title>
        <authorList>
            <consortium name="The Broad Institute Genomics Platform"/>
            <consortium name="The Broad Institute Genome Sequencing Center for Infectious Disease"/>
            <person name="Wu L."/>
            <person name="Ma J."/>
        </authorList>
    </citation>
    <scope>NUCLEOTIDE SEQUENCE [LARGE SCALE GENOMIC DNA]</scope>
    <source>
        <strain evidence="2">CGMCC 1.14966</strain>
    </source>
</reference>
<comment type="caution">
    <text evidence="1">The sequence shown here is derived from an EMBL/GenBank/DDBJ whole genome shotgun (WGS) entry which is preliminary data.</text>
</comment>
<dbReference type="Proteomes" id="UP000637774">
    <property type="component" value="Unassembled WGS sequence"/>
</dbReference>
<accession>A0ABQ2A853</accession>
<dbReference type="Pfam" id="PF01527">
    <property type="entry name" value="HTH_Tnp_1"/>
    <property type="match status" value="1"/>
</dbReference>
<keyword evidence="2" id="KW-1185">Reference proteome</keyword>
<evidence type="ECO:0000313" key="2">
    <source>
        <dbReference type="Proteomes" id="UP000637774"/>
    </source>
</evidence>
<evidence type="ECO:0008006" key="3">
    <source>
        <dbReference type="Google" id="ProtNLM"/>
    </source>
</evidence>
<gene>
    <name evidence="1" type="ORF">GCM10011495_26730</name>
</gene>
<dbReference type="EMBL" id="BMGY01000025">
    <property type="protein sequence ID" value="GGH87551.1"/>
    <property type="molecule type" value="Genomic_DNA"/>
</dbReference>
<dbReference type="InterPro" id="IPR009057">
    <property type="entry name" value="Homeodomain-like_sf"/>
</dbReference>
<proteinExistence type="predicted"/>
<sequence length="108" mass="12005">MEDTPKPDKRRTYDAAFRAEALRLAEQSRSTQAAARALNIDPKRICQWQKAAQTPVAAALGAALDPATAAELRQLRALARWQAQKLDILEKAVASKRLRRVISQTPDQ</sequence>
<protein>
    <recommendedName>
        <fullName evidence="3">Transposase</fullName>
    </recommendedName>
</protein>
<dbReference type="SUPFAM" id="SSF46689">
    <property type="entry name" value="Homeodomain-like"/>
    <property type="match status" value="1"/>
</dbReference>
<name>A0ABQ2A853_9BACT</name>
<dbReference type="RefSeq" id="WP_188562588.1">
    <property type="nucleotide sequence ID" value="NZ_BMGY01000025.1"/>
</dbReference>
<organism evidence="1 2">
    <name type="scientific">Hymenobacter frigidus</name>
    <dbReference type="NCBI Taxonomy" id="1524095"/>
    <lineage>
        <taxon>Bacteria</taxon>
        <taxon>Pseudomonadati</taxon>
        <taxon>Bacteroidota</taxon>
        <taxon>Cytophagia</taxon>
        <taxon>Cytophagales</taxon>
        <taxon>Hymenobacteraceae</taxon>
        <taxon>Hymenobacter</taxon>
    </lineage>
</organism>
<dbReference type="InterPro" id="IPR002514">
    <property type="entry name" value="Transposase_8"/>
</dbReference>